<keyword evidence="3" id="KW-1185">Reference proteome</keyword>
<reference evidence="3" key="1">
    <citation type="submission" date="2016-10" db="EMBL/GenBank/DDBJ databases">
        <authorList>
            <person name="Varghese N."/>
            <person name="Submissions S."/>
        </authorList>
    </citation>
    <scope>NUCLEOTIDE SEQUENCE [LARGE SCALE GENOMIC DNA]</scope>
    <source>
        <strain evidence="3">DSM 22329</strain>
    </source>
</reference>
<dbReference type="RefSeq" id="WP_091786350.1">
    <property type="nucleotide sequence ID" value="NZ_LT629711.1"/>
</dbReference>
<gene>
    <name evidence="2" type="ORF">SAMN04489867_2672</name>
</gene>
<evidence type="ECO:0000256" key="1">
    <source>
        <dbReference type="SAM" id="MobiDB-lite"/>
    </source>
</evidence>
<dbReference type="STRING" id="443156.SAMN04489867_2672"/>
<accession>A0A1H0T7L7</accession>
<name>A0A1H0T7L7_9MICO</name>
<dbReference type="Proteomes" id="UP000199077">
    <property type="component" value="Chromosome I"/>
</dbReference>
<proteinExistence type="predicted"/>
<dbReference type="EMBL" id="LT629711">
    <property type="protein sequence ID" value="SDP49994.1"/>
    <property type="molecule type" value="Genomic_DNA"/>
</dbReference>
<evidence type="ECO:0000313" key="2">
    <source>
        <dbReference type="EMBL" id="SDP49994.1"/>
    </source>
</evidence>
<dbReference type="AlphaFoldDB" id="A0A1H0T7L7"/>
<sequence length="62" mass="6641">MAEKRSSHLRVVPSPVAPARPAEAAAADTDPIAGTGTTVSYWAELQALRDERRRLRTGRVAG</sequence>
<organism evidence="2 3">
    <name type="scientific">Pedococcus dokdonensis</name>
    <dbReference type="NCBI Taxonomy" id="443156"/>
    <lineage>
        <taxon>Bacteria</taxon>
        <taxon>Bacillati</taxon>
        <taxon>Actinomycetota</taxon>
        <taxon>Actinomycetes</taxon>
        <taxon>Micrococcales</taxon>
        <taxon>Intrasporangiaceae</taxon>
        <taxon>Pedococcus</taxon>
    </lineage>
</organism>
<feature type="region of interest" description="Disordered" evidence="1">
    <location>
        <begin position="1"/>
        <end position="33"/>
    </location>
</feature>
<protein>
    <submittedName>
        <fullName evidence="2">Uncharacterized protein</fullName>
    </submittedName>
</protein>
<evidence type="ECO:0000313" key="3">
    <source>
        <dbReference type="Proteomes" id="UP000199077"/>
    </source>
</evidence>
<feature type="compositionally biased region" description="Low complexity" evidence="1">
    <location>
        <begin position="11"/>
        <end position="27"/>
    </location>
</feature>